<keyword evidence="12" id="KW-1185">Reference proteome</keyword>
<keyword evidence="4" id="KW-0902">Two-component regulatory system</keyword>
<dbReference type="InterPro" id="IPR048714">
    <property type="entry name" value="DpiA-like_HTH"/>
</dbReference>
<name>A0A917PXU4_9BACI</name>
<organism evidence="11 12">
    <name type="scientific">Lentibacillus kapialis</name>
    <dbReference type="NCBI Taxonomy" id="340214"/>
    <lineage>
        <taxon>Bacteria</taxon>
        <taxon>Bacillati</taxon>
        <taxon>Bacillota</taxon>
        <taxon>Bacilli</taxon>
        <taxon>Bacillales</taxon>
        <taxon>Bacillaceae</taxon>
        <taxon>Lentibacillus</taxon>
    </lineage>
</organism>
<dbReference type="InterPro" id="IPR036390">
    <property type="entry name" value="WH_DNA-bd_sf"/>
</dbReference>
<sequence>MIKVIIAEDDFRVANIHEEFLTKMDGIEVKGKALTGNETLHHVAETDVDLLLLDIYLPDYLGLDLIQKAREINPYLDIIVITAATDKELLESSLRKGVVNYLIKPVEIDHFKEVINNYKMRNTMLQQKDEIDQGMLNELFATTRKSNSQKEQAMLPKGIDTITLQKVKDYLSAEEKYWTADEMGKQIGASRTTARRYLEYLVSTDYAEVEQEYGVIGRPERKYIISPNP</sequence>
<dbReference type="InterPro" id="IPR051271">
    <property type="entry name" value="2C-system_Tx_regulators"/>
</dbReference>
<evidence type="ECO:0000256" key="5">
    <source>
        <dbReference type="ARBA" id="ARBA00023015"/>
    </source>
</evidence>
<comment type="subcellular location">
    <subcellularLocation>
        <location evidence="1">Cytoplasm</location>
    </subcellularLocation>
</comment>
<keyword evidence="2" id="KW-0963">Cytoplasm</keyword>
<dbReference type="GO" id="GO:0003677">
    <property type="term" value="F:DNA binding"/>
    <property type="evidence" value="ECO:0007669"/>
    <property type="project" value="UniProtKB-KW"/>
</dbReference>
<evidence type="ECO:0000313" key="12">
    <source>
        <dbReference type="Proteomes" id="UP000658382"/>
    </source>
</evidence>
<dbReference type="Gene3D" id="3.40.50.2300">
    <property type="match status" value="1"/>
</dbReference>
<feature type="domain" description="Response regulatory" evidence="10">
    <location>
        <begin position="3"/>
        <end position="119"/>
    </location>
</feature>
<dbReference type="PANTHER" id="PTHR45526">
    <property type="entry name" value="TRANSCRIPTIONAL REGULATORY PROTEIN DPIA"/>
    <property type="match status" value="1"/>
</dbReference>
<dbReference type="PROSITE" id="PS50110">
    <property type="entry name" value="RESPONSE_REGULATORY"/>
    <property type="match status" value="1"/>
</dbReference>
<dbReference type="PANTHER" id="PTHR45526:SF6">
    <property type="entry name" value="TRANSCRIPTIONAL REGULATORY PROTEIN CITT"/>
    <property type="match status" value="1"/>
</dbReference>
<evidence type="ECO:0000256" key="7">
    <source>
        <dbReference type="ARBA" id="ARBA00023159"/>
    </source>
</evidence>
<accession>A0A917PXU4</accession>
<reference evidence="11" key="1">
    <citation type="journal article" date="2014" name="Int. J. Syst. Evol. Microbiol.">
        <title>Complete genome sequence of Corynebacterium casei LMG S-19264T (=DSM 44701T), isolated from a smear-ripened cheese.</title>
        <authorList>
            <consortium name="US DOE Joint Genome Institute (JGI-PGF)"/>
            <person name="Walter F."/>
            <person name="Albersmeier A."/>
            <person name="Kalinowski J."/>
            <person name="Ruckert C."/>
        </authorList>
    </citation>
    <scope>NUCLEOTIDE SEQUENCE</scope>
    <source>
        <strain evidence="11">JCM 12580</strain>
    </source>
</reference>
<dbReference type="Pfam" id="PF00072">
    <property type="entry name" value="Response_reg"/>
    <property type="match status" value="1"/>
</dbReference>
<dbReference type="PIRSF" id="PIRSF006171">
    <property type="entry name" value="RR_citrat_malat"/>
    <property type="match status" value="1"/>
</dbReference>
<gene>
    <name evidence="11" type="primary">citT</name>
    <name evidence="11" type="ORF">GCM10007063_21990</name>
</gene>
<dbReference type="GO" id="GO:0005737">
    <property type="term" value="C:cytoplasm"/>
    <property type="evidence" value="ECO:0007669"/>
    <property type="project" value="UniProtKB-SubCell"/>
</dbReference>
<dbReference type="Pfam" id="PF20714">
    <property type="entry name" value="HTH_64"/>
    <property type="match status" value="1"/>
</dbReference>
<evidence type="ECO:0000313" key="11">
    <source>
        <dbReference type="EMBL" id="GGJ99315.1"/>
    </source>
</evidence>
<evidence type="ECO:0000256" key="2">
    <source>
        <dbReference type="ARBA" id="ARBA00022490"/>
    </source>
</evidence>
<comment type="caution">
    <text evidence="11">The sequence shown here is derived from an EMBL/GenBank/DDBJ whole genome shotgun (WGS) entry which is preliminary data.</text>
</comment>
<evidence type="ECO:0000256" key="1">
    <source>
        <dbReference type="ARBA" id="ARBA00004496"/>
    </source>
</evidence>
<keyword evidence="8" id="KW-0804">Transcription</keyword>
<evidence type="ECO:0000256" key="3">
    <source>
        <dbReference type="ARBA" id="ARBA00022553"/>
    </source>
</evidence>
<evidence type="ECO:0000256" key="8">
    <source>
        <dbReference type="ARBA" id="ARBA00023163"/>
    </source>
</evidence>
<dbReference type="SMART" id="SM00448">
    <property type="entry name" value="REC"/>
    <property type="match status" value="1"/>
</dbReference>
<keyword evidence="5" id="KW-0805">Transcription regulation</keyword>
<feature type="modified residue" description="4-aspartylphosphate" evidence="9">
    <location>
        <position position="54"/>
    </location>
</feature>
<dbReference type="SUPFAM" id="SSF46785">
    <property type="entry name" value="Winged helix' DNA-binding domain"/>
    <property type="match status" value="1"/>
</dbReference>
<evidence type="ECO:0000259" key="10">
    <source>
        <dbReference type="PROSITE" id="PS50110"/>
    </source>
</evidence>
<evidence type="ECO:0000256" key="6">
    <source>
        <dbReference type="ARBA" id="ARBA00023125"/>
    </source>
</evidence>
<dbReference type="AlphaFoldDB" id="A0A917PXU4"/>
<keyword evidence="6" id="KW-0238">DNA-binding</keyword>
<evidence type="ECO:0000256" key="9">
    <source>
        <dbReference type="PROSITE-ProRule" id="PRU00169"/>
    </source>
</evidence>
<dbReference type="InterPro" id="IPR001789">
    <property type="entry name" value="Sig_transdc_resp-reg_receiver"/>
</dbReference>
<keyword evidence="7" id="KW-0010">Activator</keyword>
<dbReference type="InterPro" id="IPR011006">
    <property type="entry name" value="CheY-like_superfamily"/>
</dbReference>
<dbReference type="SUPFAM" id="SSF52172">
    <property type="entry name" value="CheY-like"/>
    <property type="match status" value="1"/>
</dbReference>
<protein>
    <submittedName>
        <fullName evidence="11">Transcriptional regulator</fullName>
    </submittedName>
</protein>
<dbReference type="RefSeq" id="WP_188633149.1">
    <property type="nucleotide sequence ID" value="NZ_BMNQ01000032.1"/>
</dbReference>
<evidence type="ECO:0000256" key="4">
    <source>
        <dbReference type="ARBA" id="ARBA00023012"/>
    </source>
</evidence>
<dbReference type="GO" id="GO:0003700">
    <property type="term" value="F:DNA-binding transcription factor activity"/>
    <property type="evidence" value="ECO:0007669"/>
    <property type="project" value="InterPro"/>
</dbReference>
<dbReference type="InterPro" id="IPR024187">
    <property type="entry name" value="Sig_transdc_resp-reg_cit/mal"/>
</dbReference>
<dbReference type="Proteomes" id="UP000658382">
    <property type="component" value="Unassembled WGS sequence"/>
</dbReference>
<dbReference type="GO" id="GO:0000156">
    <property type="term" value="F:phosphorelay response regulator activity"/>
    <property type="evidence" value="ECO:0007669"/>
    <property type="project" value="TreeGrafter"/>
</dbReference>
<keyword evidence="3 9" id="KW-0597">Phosphoprotein</keyword>
<reference evidence="11" key="2">
    <citation type="submission" date="2020-09" db="EMBL/GenBank/DDBJ databases">
        <authorList>
            <person name="Sun Q."/>
            <person name="Ohkuma M."/>
        </authorList>
    </citation>
    <scope>NUCLEOTIDE SEQUENCE</scope>
    <source>
        <strain evidence="11">JCM 12580</strain>
    </source>
</reference>
<proteinExistence type="predicted"/>
<dbReference type="EMBL" id="BMNQ01000032">
    <property type="protein sequence ID" value="GGJ99315.1"/>
    <property type="molecule type" value="Genomic_DNA"/>
</dbReference>